<dbReference type="PANTHER" id="PTHR36395">
    <property type="entry name" value="RING-H2 ZINC FINGER PROTEIN"/>
    <property type="match status" value="1"/>
</dbReference>
<feature type="region of interest" description="Disordered" evidence="1">
    <location>
        <begin position="943"/>
        <end position="979"/>
    </location>
</feature>
<feature type="compositionally biased region" description="Low complexity" evidence="1">
    <location>
        <begin position="683"/>
        <end position="696"/>
    </location>
</feature>
<name>A0ABN9VLW9_9DINO</name>
<feature type="region of interest" description="Disordered" evidence="1">
    <location>
        <begin position="635"/>
        <end position="657"/>
    </location>
</feature>
<organism evidence="2 3">
    <name type="scientific">Prorocentrum cordatum</name>
    <dbReference type="NCBI Taxonomy" id="2364126"/>
    <lineage>
        <taxon>Eukaryota</taxon>
        <taxon>Sar</taxon>
        <taxon>Alveolata</taxon>
        <taxon>Dinophyceae</taxon>
        <taxon>Prorocentrales</taxon>
        <taxon>Prorocentraceae</taxon>
        <taxon>Prorocentrum</taxon>
    </lineage>
</organism>
<sequence>MPAGPPAERGELPDWLQNEAKLSEYLRGRGVSTERLGTGAAKCCADLLHELRAGACHLEAREADGAAQVLRIVEPVFIRLRWGARVLVQEAQLRPDGRTAKRKMLLAEKKEPRDGGGLFATIVRGINEELGVPQDILQQEGVLHYRQDTYHFEVEQIDSPSYPGLMSMYRTHHVQVDIQEAGLQHFAGLGLPDGTDFATTETTAVGTTTHFWKWYDIAEALACHVVKFPPPLMSSSVLLAPPADGAAAAACQGGAAVALTAEALPDEEALAERLARAGIDVEKYGVGKAKSVAQLLKELRGGESVLEWSEDTRQLRRVVEPVFLQVRWRNSVLVEVEQKFADGRTRNRNMLLAEKKSPKDADVRATAFRGIREELDLPDDFPQLDTVCRFMQEAYCCVAENMESASYPGLPCVYVTHYCGVQICETALQLFEEQGCLADTFTTTEADKTNVWRWMPVDEARGNKVKGFPATKHEDADTVSYKALDRRPWTEGLRVLLEMGAVNVSAWGEFTMASLKSLARELKTGNAHLERDGRTGRLRRVMKSSVLHLMVDEPSGSLSPGLRPVDCAPAFSLEDAREMVHYRPDLTCFEVVYPDTASYPGLPCCQQTNLVQFEGSLAGKVGRTARTACVGRDLDDGQGLPATAPEKPIDGAGSDQLRAGPRLMDEAVAAGRLREGSCEGVKSVSSISSADTGSASRGLRSVDDGHPMSPQKGSVALPLSPQRRSRGPEDGVPRRTLWGQVRSLQQNLRFKMVAKESQGAPATPAEQAVSCACDMILIRNINPLNATFQCRFTIYLEWLDKAAVGLPVGEVPEDRKKQISVPEIALQAGGGAAASGAARAAARDAVPVAAARAAAASAPPAPPARASVAFHTAERLWAAAPCVTANFTATMFSPYAGAGSPVERDENALAEAARAMAWRAEERSSGNVATQYDAELAAQLTGGLSITNSRPATRGAGGGRPAGPRRLPERRPPCLRPGGLLPLGEGAAPLWARLRGSAAAEPPSPDGLGAILTVQAVAWRLRRSQRSLSASLKDMSNASAAGEIEELGFTSGTCVQRCGGPGGTWGGGGAGWFLFDMSFLVPELPAEVVATKCNPMELAAAIQCFRWPRPPAMAVQRVSFLDFPWVLDYILATRFNCSLKQIRHAVCSIVLTLRTILSAAVELGILVSQDADAMDGAISAKPFIDNMIHVITECLQNFPLCLDSEFFHSFLEPLPSHLRFLCGNFHPLTHMQFEHAAKQKAFEAQTKAITQALSELPSQCSSLELYMSSQEGFWRQVGLQRHP</sequence>
<evidence type="ECO:0000313" key="3">
    <source>
        <dbReference type="Proteomes" id="UP001189429"/>
    </source>
</evidence>
<accession>A0ABN9VLW9</accession>
<keyword evidence="3" id="KW-1185">Reference proteome</keyword>
<evidence type="ECO:0000313" key="2">
    <source>
        <dbReference type="EMBL" id="CAK0874341.1"/>
    </source>
</evidence>
<evidence type="ECO:0000256" key="1">
    <source>
        <dbReference type="SAM" id="MobiDB-lite"/>
    </source>
</evidence>
<protein>
    <recommendedName>
        <fullName evidence="4">Nudix hydrolase domain-containing protein</fullName>
    </recommendedName>
</protein>
<dbReference type="PANTHER" id="PTHR36395:SF1">
    <property type="entry name" value="RING-H2 ZINC FINGER PROTEIN"/>
    <property type="match status" value="1"/>
</dbReference>
<evidence type="ECO:0008006" key="4">
    <source>
        <dbReference type="Google" id="ProtNLM"/>
    </source>
</evidence>
<reference evidence="2" key="1">
    <citation type="submission" date="2023-10" db="EMBL/GenBank/DDBJ databases">
        <authorList>
            <person name="Chen Y."/>
            <person name="Shah S."/>
            <person name="Dougan E. K."/>
            <person name="Thang M."/>
            <person name="Chan C."/>
        </authorList>
    </citation>
    <scope>NUCLEOTIDE SEQUENCE [LARGE SCALE GENOMIC DNA]</scope>
</reference>
<dbReference type="EMBL" id="CAUYUJ010017390">
    <property type="protein sequence ID" value="CAK0874341.1"/>
    <property type="molecule type" value="Genomic_DNA"/>
</dbReference>
<dbReference type="Proteomes" id="UP001189429">
    <property type="component" value="Unassembled WGS sequence"/>
</dbReference>
<feature type="region of interest" description="Disordered" evidence="1">
    <location>
        <begin position="681"/>
        <end position="734"/>
    </location>
</feature>
<comment type="caution">
    <text evidence="2">The sequence shown here is derived from an EMBL/GenBank/DDBJ whole genome shotgun (WGS) entry which is preliminary data.</text>
</comment>
<gene>
    <name evidence="2" type="ORF">PCOR1329_LOCUS59295</name>
</gene>
<proteinExistence type="predicted"/>